<evidence type="ECO:0008006" key="6">
    <source>
        <dbReference type="Google" id="ProtNLM"/>
    </source>
</evidence>
<dbReference type="Gene3D" id="3.40.50.1390">
    <property type="entry name" value="Resolvase, N-terminal catalytic domain"/>
    <property type="match status" value="1"/>
</dbReference>
<dbReference type="GO" id="GO:0000150">
    <property type="term" value="F:DNA strand exchange activity"/>
    <property type="evidence" value="ECO:0007669"/>
    <property type="project" value="InterPro"/>
</dbReference>
<dbReference type="SMART" id="SM00857">
    <property type="entry name" value="Resolvase"/>
    <property type="match status" value="1"/>
</dbReference>
<dbReference type="PANTHER" id="PTHR30461">
    <property type="entry name" value="DNA-INVERTASE FROM LAMBDOID PROPHAGE"/>
    <property type="match status" value="1"/>
</dbReference>
<dbReference type="GO" id="GO:0003677">
    <property type="term" value="F:DNA binding"/>
    <property type="evidence" value="ECO:0007669"/>
    <property type="project" value="InterPro"/>
</dbReference>
<proteinExistence type="predicted"/>
<dbReference type="Proteomes" id="UP000220397">
    <property type="component" value="Unassembled WGS sequence"/>
</dbReference>
<dbReference type="InterPro" id="IPR036162">
    <property type="entry name" value="Resolvase-like_N_sf"/>
</dbReference>
<dbReference type="InterPro" id="IPR011109">
    <property type="entry name" value="DNA_bind_recombinase_dom"/>
</dbReference>
<feature type="coiled-coil region" evidence="1">
    <location>
        <begin position="377"/>
        <end position="404"/>
    </location>
</feature>
<evidence type="ECO:0000256" key="1">
    <source>
        <dbReference type="SAM" id="Coils"/>
    </source>
</evidence>
<dbReference type="Pfam" id="PF00239">
    <property type="entry name" value="Resolvase"/>
    <property type="match status" value="1"/>
</dbReference>
<comment type="caution">
    <text evidence="4">The sequence shown here is derived from an EMBL/GenBank/DDBJ whole genome shotgun (WGS) entry which is preliminary data.</text>
</comment>
<dbReference type="Pfam" id="PF07508">
    <property type="entry name" value="Recombinase"/>
    <property type="match status" value="1"/>
</dbReference>
<dbReference type="RefSeq" id="WP_097807826.1">
    <property type="nucleotide sequence ID" value="NZ_NTRM01000027.1"/>
</dbReference>
<dbReference type="EMBL" id="NTUS01000005">
    <property type="protein sequence ID" value="PFB10337.1"/>
    <property type="molecule type" value="Genomic_DNA"/>
</dbReference>
<protein>
    <recommendedName>
        <fullName evidence="6">Recombinase family protein</fullName>
    </recommendedName>
</protein>
<dbReference type="InterPro" id="IPR038109">
    <property type="entry name" value="DNA_bind_recomb_sf"/>
</dbReference>
<dbReference type="AlphaFoldDB" id="A0A9X6Z7V0"/>
<accession>A0A9X6Z7V0</accession>
<dbReference type="PANTHER" id="PTHR30461:SF23">
    <property type="entry name" value="DNA RECOMBINASE-RELATED"/>
    <property type="match status" value="1"/>
</dbReference>
<evidence type="ECO:0000313" key="5">
    <source>
        <dbReference type="Proteomes" id="UP000220397"/>
    </source>
</evidence>
<dbReference type="InterPro" id="IPR050639">
    <property type="entry name" value="SSR_resolvase"/>
</dbReference>
<dbReference type="PROSITE" id="PS51737">
    <property type="entry name" value="RECOMBINASE_DNA_BIND"/>
    <property type="match status" value="1"/>
</dbReference>
<dbReference type="SUPFAM" id="SSF53041">
    <property type="entry name" value="Resolvase-like"/>
    <property type="match status" value="1"/>
</dbReference>
<dbReference type="InterPro" id="IPR006119">
    <property type="entry name" value="Resolv_N"/>
</dbReference>
<name>A0A9X6Z7V0_BACTU</name>
<dbReference type="PROSITE" id="PS51736">
    <property type="entry name" value="RECOMBINASES_3"/>
    <property type="match status" value="1"/>
</dbReference>
<reference evidence="4 5" key="1">
    <citation type="submission" date="2017-09" db="EMBL/GenBank/DDBJ databases">
        <title>Large-scale bioinformatics analysis of Bacillus genomes uncovers conserved roles of natural products in bacterial physiology.</title>
        <authorList>
            <consortium name="Agbiome Team Llc"/>
            <person name="Bleich R.M."/>
            <person name="Kirk G.J."/>
            <person name="Santa Maria K.C."/>
            <person name="Allen S.E."/>
            <person name="Farag S."/>
            <person name="Shank E.A."/>
            <person name="Bowers A."/>
        </authorList>
    </citation>
    <scope>NUCLEOTIDE SEQUENCE [LARGE SCALE GENOMIC DNA]</scope>
    <source>
        <strain evidence="4 5">AFS015413</strain>
    </source>
</reference>
<gene>
    <name evidence="4" type="ORF">CN398_00575</name>
</gene>
<dbReference type="Gene3D" id="3.90.1750.20">
    <property type="entry name" value="Putative Large Serine Recombinase, Chain B, Domain 2"/>
    <property type="match status" value="1"/>
</dbReference>
<feature type="domain" description="Resolvase/invertase-type recombinase catalytic" evidence="2">
    <location>
        <begin position="2"/>
        <end position="147"/>
    </location>
</feature>
<dbReference type="Pfam" id="PF13408">
    <property type="entry name" value="Zn_ribbon_recom"/>
    <property type="match status" value="1"/>
</dbReference>
<keyword evidence="1" id="KW-0175">Coiled coil</keyword>
<evidence type="ECO:0000259" key="2">
    <source>
        <dbReference type="PROSITE" id="PS51736"/>
    </source>
</evidence>
<dbReference type="InterPro" id="IPR025827">
    <property type="entry name" value="Zn_ribbon_recom_dom"/>
</dbReference>
<dbReference type="CDD" id="cd03768">
    <property type="entry name" value="SR_ResInv"/>
    <property type="match status" value="1"/>
</dbReference>
<evidence type="ECO:0000259" key="3">
    <source>
        <dbReference type="PROSITE" id="PS51737"/>
    </source>
</evidence>
<feature type="domain" description="Recombinase" evidence="3">
    <location>
        <begin position="155"/>
        <end position="262"/>
    </location>
</feature>
<sequence length="457" mass="53456">MRCAIYRRVSTDEQAEKGFSLENQKLRLESFATSQGWEVVEDYVDDGFSGKDTNRPALQRMFSNVDKFDVILVYKLDRFTRSVKDLNEMLETIKENEIAFKSATESIDTTTATGRMILNMMGTTAQWERETISERIKDVFGKLRENGIFSTGHPPYGYRCSGNKSIEIVEEQAEIVRYIYELSKTMGLFKISVELNRKGIKTRRNNKFGQSAVKRILHNPFYCGYMEVNNKWVPIKNEGYIPIISEEEFKTTQKILTKRNKAQTRSRSVSYYPFSGIVLCPECQRAMRGDRAKYGDYYYRYYRCVYGRENINCTNRKRIRAEQVDKAFAEYISGSFENTTIKLDSKDIKSDIEYELKHLDSKIERLSDIYIEGDITKSKYNEKMNSLLNEKEKLKKDLTSCKENVDAEFVRDQINKLESIWHLIDDKTKSESIRSIFDTIKIKQDKNKVTIMDHTLL</sequence>
<organism evidence="4 5">
    <name type="scientific">Bacillus thuringiensis</name>
    <dbReference type="NCBI Taxonomy" id="1428"/>
    <lineage>
        <taxon>Bacteria</taxon>
        <taxon>Bacillati</taxon>
        <taxon>Bacillota</taxon>
        <taxon>Bacilli</taxon>
        <taxon>Bacillales</taxon>
        <taxon>Bacillaceae</taxon>
        <taxon>Bacillus</taxon>
        <taxon>Bacillus cereus group</taxon>
    </lineage>
</organism>
<evidence type="ECO:0000313" key="4">
    <source>
        <dbReference type="EMBL" id="PFB10337.1"/>
    </source>
</evidence>